<gene>
    <name evidence="3" type="ORF">DdX_19274</name>
</gene>
<feature type="chain" id="PRO_5042120276" evidence="2">
    <location>
        <begin position="27"/>
        <end position="128"/>
    </location>
</feature>
<keyword evidence="1" id="KW-0472">Membrane</keyword>
<feature type="signal peptide" evidence="2">
    <location>
        <begin position="1"/>
        <end position="26"/>
    </location>
</feature>
<keyword evidence="1" id="KW-1133">Transmembrane helix</keyword>
<comment type="caution">
    <text evidence="3">The sequence shown here is derived from an EMBL/GenBank/DDBJ whole genome shotgun (WGS) entry which is preliminary data.</text>
</comment>
<evidence type="ECO:0000256" key="2">
    <source>
        <dbReference type="SAM" id="SignalP"/>
    </source>
</evidence>
<protein>
    <submittedName>
        <fullName evidence="3">Uncharacterized protein</fullName>
    </submittedName>
</protein>
<dbReference type="Proteomes" id="UP001201812">
    <property type="component" value="Unassembled WGS sequence"/>
</dbReference>
<keyword evidence="1" id="KW-0812">Transmembrane</keyword>
<evidence type="ECO:0000256" key="1">
    <source>
        <dbReference type="SAM" id="Phobius"/>
    </source>
</evidence>
<feature type="transmembrane region" description="Helical" evidence="1">
    <location>
        <begin position="98"/>
        <end position="122"/>
    </location>
</feature>
<evidence type="ECO:0000313" key="4">
    <source>
        <dbReference type="Proteomes" id="UP001201812"/>
    </source>
</evidence>
<proteinExistence type="predicted"/>
<reference evidence="3" key="1">
    <citation type="submission" date="2022-01" db="EMBL/GenBank/DDBJ databases">
        <title>Genome Sequence Resource for Two Populations of Ditylenchus destructor, the Migratory Endoparasitic Phytonematode.</title>
        <authorList>
            <person name="Zhang H."/>
            <person name="Lin R."/>
            <person name="Xie B."/>
        </authorList>
    </citation>
    <scope>NUCLEOTIDE SEQUENCE</scope>
    <source>
        <strain evidence="3">BazhouSP</strain>
    </source>
</reference>
<dbReference type="EMBL" id="JAKKPZ010000357">
    <property type="protein sequence ID" value="KAI1696004.1"/>
    <property type="molecule type" value="Genomic_DNA"/>
</dbReference>
<keyword evidence="4" id="KW-1185">Reference proteome</keyword>
<name>A0AAD4QSE2_9BILA</name>
<evidence type="ECO:0000313" key="3">
    <source>
        <dbReference type="EMBL" id="KAI1696004.1"/>
    </source>
</evidence>
<organism evidence="3 4">
    <name type="scientific">Ditylenchus destructor</name>
    <dbReference type="NCBI Taxonomy" id="166010"/>
    <lineage>
        <taxon>Eukaryota</taxon>
        <taxon>Metazoa</taxon>
        <taxon>Ecdysozoa</taxon>
        <taxon>Nematoda</taxon>
        <taxon>Chromadorea</taxon>
        <taxon>Rhabditida</taxon>
        <taxon>Tylenchina</taxon>
        <taxon>Tylenchomorpha</taxon>
        <taxon>Sphaerularioidea</taxon>
        <taxon>Anguinidae</taxon>
        <taxon>Anguininae</taxon>
        <taxon>Ditylenchus</taxon>
    </lineage>
</organism>
<keyword evidence="2" id="KW-0732">Signal</keyword>
<accession>A0AAD4QSE2</accession>
<sequence>MLPKVPGCLVALFGLVVLASFSYSAAEASEDGGSIVSRARRLATDNGLISLLEDGMSEKVKRDTNGQRPVMFADNNGQLRAKDDGSKSLFGWKMAAGVFFLLVIGVPCCCLAGISVLVAICCRQVCGW</sequence>
<dbReference type="AlphaFoldDB" id="A0AAD4QSE2"/>